<feature type="compositionally biased region" description="Basic residues" evidence="1">
    <location>
        <begin position="1"/>
        <end position="10"/>
    </location>
</feature>
<name>A0ABR0TP42_AURPU</name>
<dbReference type="Gene3D" id="3.10.290.30">
    <property type="entry name" value="MM3350-like"/>
    <property type="match status" value="1"/>
</dbReference>
<evidence type="ECO:0000313" key="3">
    <source>
        <dbReference type="Proteomes" id="UP001341245"/>
    </source>
</evidence>
<proteinExistence type="predicted"/>
<gene>
    <name evidence="2" type="ORF">QM012_007318</name>
</gene>
<keyword evidence="3" id="KW-1185">Reference proteome</keyword>
<dbReference type="EMBL" id="JASGXD010000005">
    <property type="protein sequence ID" value="KAK6005676.1"/>
    <property type="molecule type" value="Genomic_DNA"/>
</dbReference>
<reference evidence="2 3" key="1">
    <citation type="submission" date="2023-11" db="EMBL/GenBank/DDBJ databases">
        <title>Draft genome sequence and annotation of the polyextremotolerant black yeast-like fungus Aureobasidium pullulans NRRL 62042.</title>
        <authorList>
            <person name="Dielentheis-Frenken M.R.E."/>
            <person name="Wibberg D."/>
            <person name="Blank L.M."/>
            <person name="Tiso T."/>
        </authorList>
    </citation>
    <scope>NUCLEOTIDE SEQUENCE [LARGE SCALE GENOMIC DNA]</scope>
    <source>
        <strain evidence="2 3">NRRL 62042</strain>
    </source>
</reference>
<sequence length="315" mass="35137">MAERKPKRQRISLGGPAVDTSFEDYLTGKTTEVSSEEEEEFDQENQDPADKFGEDEDEDELEAQPAPSRSATSSTSRAPITNPSDLILRINAHQNNTPHTSAKNISYLVQVWAVFGEVPVETTRLLHVPATLLFEQFSQAICASLDWHEIHLWKFSLEQRSKTYSALNNKYKYPDERRQIANIKDCGVGGMHNPGADLASPQDLDSKKVRLMDIWNDTQAPEVRRLRMFFTYDCYGDPTSAAVNFMGVAAEGLQAADLGIKVQKGQAVWCAGGSGASVPVDVPEDEFDKWEAGANKHEWEIGDVNKYLAEIKIKV</sequence>
<dbReference type="Proteomes" id="UP001341245">
    <property type="component" value="Unassembled WGS sequence"/>
</dbReference>
<dbReference type="InterPro" id="IPR024047">
    <property type="entry name" value="MM3350-like_sf"/>
</dbReference>
<evidence type="ECO:0000256" key="1">
    <source>
        <dbReference type="SAM" id="MobiDB-lite"/>
    </source>
</evidence>
<organism evidence="2 3">
    <name type="scientific">Aureobasidium pullulans</name>
    <name type="common">Black yeast</name>
    <name type="synonym">Pullularia pullulans</name>
    <dbReference type="NCBI Taxonomy" id="5580"/>
    <lineage>
        <taxon>Eukaryota</taxon>
        <taxon>Fungi</taxon>
        <taxon>Dikarya</taxon>
        <taxon>Ascomycota</taxon>
        <taxon>Pezizomycotina</taxon>
        <taxon>Dothideomycetes</taxon>
        <taxon>Dothideomycetidae</taxon>
        <taxon>Dothideales</taxon>
        <taxon>Saccotheciaceae</taxon>
        <taxon>Aureobasidium</taxon>
    </lineage>
</organism>
<comment type="caution">
    <text evidence="2">The sequence shown here is derived from an EMBL/GenBank/DDBJ whole genome shotgun (WGS) entry which is preliminary data.</text>
</comment>
<protein>
    <submittedName>
        <fullName evidence="2">Uncharacterized protein</fullName>
    </submittedName>
</protein>
<feature type="compositionally biased region" description="Low complexity" evidence="1">
    <location>
        <begin position="65"/>
        <end position="79"/>
    </location>
</feature>
<feature type="compositionally biased region" description="Acidic residues" evidence="1">
    <location>
        <begin position="34"/>
        <end position="62"/>
    </location>
</feature>
<accession>A0ABR0TP42</accession>
<feature type="region of interest" description="Disordered" evidence="1">
    <location>
        <begin position="1"/>
        <end position="81"/>
    </location>
</feature>
<evidence type="ECO:0000313" key="2">
    <source>
        <dbReference type="EMBL" id="KAK6005676.1"/>
    </source>
</evidence>
<dbReference type="SUPFAM" id="SSF159941">
    <property type="entry name" value="MM3350-like"/>
    <property type="match status" value="1"/>
</dbReference>